<evidence type="ECO:0000313" key="2">
    <source>
        <dbReference type="Proteomes" id="UP000027120"/>
    </source>
</evidence>
<reference evidence="1 2" key="1">
    <citation type="submission" date="2014-04" db="EMBL/GenBank/DDBJ databases">
        <authorList>
            <consortium name="International Citrus Genome Consortium"/>
            <person name="Gmitter F."/>
            <person name="Chen C."/>
            <person name="Farmerie W."/>
            <person name="Harkins T."/>
            <person name="Desany B."/>
            <person name="Mohiuddin M."/>
            <person name="Kodira C."/>
            <person name="Borodovsky M."/>
            <person name="Lomsadze A."/>
            <person name="Burns P."/>
            <person name="Jenkins J."/>
            <person name="Prochnik S."/>
            <person name="Shu S."/>
            <person name="Chapman J."/>
            <person name="Pitluck S."/>
            <person name="Schmutz J."/>
            <person name="Rokhsar D."/>
        </authorList>
    </citation>
    <scope>NUCLEOTIDE SEQUENCE</scope>
</reference>
<keyword evidence="2" id="KW-1185">Reference proteome</keyword>
<dbReference type="SMR" id="A0A067DGR4"/>
<gene>
    <name evidence="1" type="ORF">CISIN_1g041221mg</name>
</gene>
<proteinExistence type="predicted"/>
<dbReference type="EMBL" id="KK785846">
    <property type="protein sequence ID" value="KDO40725.1"/>
    <property type="molecule type" value="Genomic_DNA"/>
</dbReference>
<protein>
    <submittedName>
        <fullName evidence="1">Uncharacterized protein</fullName>
    </submittedName>
</protein>
<sequence length="138" mass="15628">MGNLKVKTTSLRQSRPAVERSISRCLFLVTGFNRLNQFNFITYVFTWQAFIDQPIFSLIVCSNKQSSLRFSDIGEMSKDVTRNPTNSGAGDGNGKVRKKLLETLEQQDLLEVLSEGFCKQCACLLETRIFNLIHGIMN</sequence>
<accession>A0A067DGR4</accession>
<evidence type="ECO:0000313" key="1">
    <source>
        <dbReference type="EMBL" id="KDO40725.1"/>
    </source>
</evidence>
<name>A0A067DGR4_CITSI</name>
<organism evidence="1 2">
    <name type="scientific">Citrus sinensis</name>
    <name type="common">Sweet orange</name>
    <name type="synonym">Citrus aurantium var. sinensis</name>
    <dbReference type="NCBI Taxonomy" id="2711"/>
    <lineage>
        <taxon>Eukaryota</taxon>
        <taxon>Viridiplantae</taxon>
        <taxon>Streptophyta</taxon>
        <taxon>Embryophyta</taxon>
        <taxon>Tracheophyta</taxon>
        <taxon>Spermatophyta</taxon>
        <taxon>Magnoliopsida</taxon>
        <taxon>eudicotyledons</taxon>
        <taxon>Gunneridae</taxon>
        <taxon>Pentapetalae</taxon>
        <taxon>rosids</taxon>
        <taxon>malvids</taxon>
        <taxon>Sapindales</taxon>
        <taxon>Rutaceae</taxon>
        <taxon>Aurantioideae</taxon>
        <taxon>Citrus</taxon>
    </lineage>
</organism>
<dbReference type="AlphaFoldDB" id="A0A067DGR4"/>
<dbReference type="Proteomes" id="UP000027120">
    <property type="component" value="Unassembled WGS sequence"/>
</dbReference>